<dbReference type="Gene3D" id="3.90.1590.10">
    <property type="entry name" value="glutathione-dependent formaldehyde- activating enzyme (gfa)"/>
    <property type="match status" value="1"/>
</dbReference>
<dbReference type="PROSITE" id="PS51891">
    <property type="entry name" value="CENP_V_GFA"/>
    <property type="match status" value="1"/>
</dbReference>
<dbReference type="PANTHER" id="PTHR33337">
    <property type="entry name" value="GFA DOMAIN-CONTAINING PROTEIN"/>
    <property type="match status" value="1"/>
</dbReference>
<name>A0A4R3UJY6_ROSSA</name>
<dbReference type="GO" id="GO:0046872">
    <property type="term" value="F:metal ion binding"/>
    <property type="evidence" value="ECO:0007669"/>
    <property type="project" value="UniProtKB-KW"/>
</dbReference>
<proteinExistence type="inferred from homology"/>
<dbReference type="EMBL" id="SMBU01000028">
    <property type="protein sequence ID" value="TCU90937.1"/>
    <property type="molecule type" value="Genomic_DNA"/>
</dbReference>
<dbReference type="InterPro" id="IPR011057">
    <property type="entry name" value="Mss4-like_sf"/>
</dbReference>
<dbReference type="InterPro" id="IPR006913">
    <property type="entry name" value="CENP-V/GFA"/>
</dbReference>
<comment type="caution">
    <text evidence="6">The sequence shown here is derived from an EMBL/GenBank/DDBJ whole genome shotgun (WGS) entry which is preliminary data.</text>
</comment>
<accession>A0A4R3UJY6</accession>
<keyword evidence="7" id="KW-1185">Reference proteome</keyword>
<feature type="domain" description="CENP-V/GFA" evidence="5">
    <location>
        <begin position="9"/>
        <end position="119"/>
    </location>
</feature>
<evidence type="ECO:0000256" key="2">
    <source>
        <dbReference type="ARBA" id="ARBA00022723"/>
    </source>
</evidence>
<keyword evidence="2" id="KW-0479">Metal-binding</keyword>
<evidence type="ECO:0000313" key="7">
    <source>
        <dbReference type="Proteomes" id="UP000295110"/>
    </source>
</evidence>
<comment type="similarity">
    <text evidence="1">Belongs to the Gfa family.</text>
</comment>
<dbReference type="GO" id="GO:0016846">
    <property type="term" value="F:carbon-sulfur lyase activity"/>
    <property type="evidence" value="ECO:0007669"/>
    <property type="project" value="InterPro"/>
</dbReference>
<evidence type="ECO:0000256" key="4">
    <source>
        <dbReference type="ARBA" id="ARBA00023239"/>
    </source>
</evidence>
<keyword evidence="3" id="KW-0862">Zinc</keyword>
<gene>
    <name evidence="6" type="ORF">EV671_102815</name>
</gene>
<sequence>MTRAAPTTFSIRCYCSAVSLQADAPPTSVVHCHCGQCRRLSGAAFTTWVSFPRAALATGSHEALSAFRATPNVRRHFCRICGCHVFSEDARLPTILGVPAGALGDGSPELRPSAHYFVDHRAAWHALGDELPRFGGESGVEPSAASRNSR</sequence>
<dbReference type="OrthoDB" id="327703at2"/>
<organism evidence="6 7">
    <name type="scientific">Roseateles saccharophilus</name>
    <name type="common">Pseudomonas saccharophila</name>
    <dbReference type="NCBI Taxonomy" id="304"/>
    <lineage>
        <taxon>Bacteria</taxon>
        <taxon>Pseudomonadati</taxon>
        <taxon>Pseudomonadota</taxon>
        <taxon>Betaproteobacteria</taxon>
        <taxon>Burkholderiales</taxon>
        <taxon>Sphaerotilaceae</taxon>
        <taxon>Roseateles</taxon>
    </lineage>
</organism>
<dbReference type="Pfam" id="PF04828">
    <property type="entry name" value="GFA"/>
    <property type="match status" value="1"/>
</dbReference>
<dbReference type="SUPFAM" id="SSF51316">
    <property type="entry name" value="Mss4-like"/>
    <property type="match status" value="1"/>
</dbReference>
<evidence type="ECO:0000313" key="6">
    <source>
        <dbReference type="EMBL" id="TCU90937.1"/>
    </source>
</evidence>
<evidence type="ECO:0000256" key="3">
    <source>
        <dbReference type="ARBA" id="ARBA00022833"/>
    </source>
</evidence>
<protein>
    <recommendedName>
        <fullName evidence="5">CENP-V/GFA domain-containing protein</fullName>
    </recommendedName>
</protein>
<reference evidence="6 7" key="1">
    <citation type="submission" date="2019-03" db="EMBL/GenBank/DDBJ databases">
        <title>Genomic Encyclopedia of Type Strains, Phase IV (KMG-IV): sequencing the most valuable type-strain genomes for metagenomic binning, comparative biology and taxonomic classification.</title>
        <authorList>
            <person name="Goeker M."/>
        </authorList>
    </citation>
    <scope>NUCLEOTIDE SEQUENCE [LARGE SCALE GENOMIC DNA]</scope>
    <source>
        <strain evidence="6 7">DSM 654</strain>
    </source>
</reference>
<keyword evidence="4" id="KW-0456">Lyase</keyword>
<dbReference type="AlphaFoldDB" id="A0A4R3UJY6"/>
<evidence type="ECO:0000256" key="1">
    <source>
        <dbReference type="ARBA" id="ARBA00005495"/>
    </source>
</evidence>
<dbReference type="Proteomes" id="UP000295110">
    <property type="component" value="Unassembled WGS sequence"/>
</dbReference>
<evidence type="ECO:0000259" key="5">
    <source>
        <dbReference type="PROSITE" id="PS51891"/>
    </source>
</evidence>
<dbReference type="PANTHER" id="PTHR33337:SF40">
    <property type="entry name" value="CENP-V_GFA DOMAIN-CONTAINING PROTEIN-RELATED"/>
    <property type="match status" value="1"/>
</dbReference>